<keyword evidence="4" id="KW-1185">Reference proteome</keyword>
<evidence type="ECO:0000259" key="2">
    <source>
        <dbReference type="Pfam" id="PF03413"/>
    </source>
</evidence>
<sequence>MAFTNRSTARLAVGGALAAGLIASGGALASAEPVTDQEALDLARQTLMGATVESVEIDTSDGTPKWEVDIRTRDGGAYEAQVDARTGTVLSIDRDSD</sequence>
<organism evidence="3 4">
    <name type="scientific">Nocardia pulmonis</name>
    <dbReference type="NCBI Taxonomy" id="2951408"/>
    <lineage>
        <taxon>Bacteria</taxon>
        <taxon>Bacillati</taxon>
        <taxon>Actinomycetota</taxon>
        <taxon>Actinomycetes</taxon>
        <taxon>Mycobacteriales</taxon>
        <taxon>Nocardiaceae</taxon>
        <taxon>Nocardia</taxon>
    </lineage>
</organism>
<evidence type="ECO:0000313" key="4">
    <source>
        <dbReference type="Proteomes" id="UP001139157"/>
    </source>
</evidence>
<dbReference type="InterPro" id="IPR025711">
    <property type="entry name" value="PepSY"/>
</dbReference>
<dbReference type="Pfam" id="PF03413">
    <property type="entry name" value="PepSY"/>
    <property type="match status" value="1"/>
</dbReference>
<feature type="signal peptide" evidence="1">
    <location>
        <begin position="1"/>
        <end position="29"/>
    </location>
</feature>
<dbReference type="EMBL" id="JAMRXG010000001">
    <property type="protein sequence ID" value="MCM6772011.1"/>
    <property type="molecule type" value="Genomic_DNA"/>
</dbReference>
<evidence type="ECO:0000256" key="1">
    <source>
        <dbReference type="SAM" id="SignalP"/>
    </source>
</evidence>
<dbReference type="Gene3D" id="3.10.450.40">
    <property type="match status" value="1"/>
</dbReference>
<feature type="domain" description="PepSY" evidence="2">
    <location>
        <begin position="34"/>
        <end position="92"/>
    </location>
</feature>
<dbReference type="RefSeq" id="WP_251908890.1">
    <property type="nucleotide sequence ID" value="NZ_JAMRXG010000001.1"/>
</dbReference>
<reference evidence="3" key="1">
    <citation type="submission" date="2022-06" db="EMBL/GenBank/DDBJ databases">
        <title>Novel species in genus nocardia.</title>
        <authorList>
            <person name="Li F."/>
        </authorList>
    </citation>
    <scope>NUCLEOTIDE SEQUENCE</scope>
    <source>
        <strain evidence="3">CDC141</strain>
    </source>
</reference>
<name>A0A9X2E1R0_9NOCA</name>
<comment type="caution">
    <text evidence="3">The sequence shown here is derived from an EMBL/GenBank/DDBJ whole genome shotgun (WGS) entry which is preliminary data.</text>
</comment>
<evidence type="ECO:0000313" key="3">
    <source>
        <dbReference type="EMBL" id="MCM6772011.1"/>
    </source>
</evidence>
<accession>A0A9X2E1R0</accession>
<protein>
    <submittedName>
        <fullName evidence="3">PepSY domain-containing protein</fullName>
    </submittedName>
</protein>
<gene>
    <name evidence="3" type="ORF">NDR86_00820</name>
</gene>
<dbReference type="AlphaFoldDB" id="A0A9X2E1R0"/>
<keyword evidence="1" id="KW-0732">Signal</keyword>
<proteinExistence type="predicted"/>
<dbReference type="Proteomes" id="UP001139157">
    <property type="component" value="Unassembled WGS sequence"/>
</dbReference>
<feature type="chain" id="PRO_5040946384" evidence="1">
    <location>
        <begin position="30"/>
        <end position="97"/>
    </location>
</feature>